<dbReference type="PANTHER" id="PTHR31595">
    <property type="entry name" value="LONG-CHAIN-ALCOHOL O-FATTY-ACYLTRANSFERASE 3-RELATED"/>
    <property type="match status" value="1"/>
</dbReference>
<dbReference type="AlphaFoldDB" id="A0AA38PH41"/>
<dbReference type="GO" id="GO:0008374">
    <property type="term" value="F:O-acyltransferase activity"/>
    <property type="evidence" value="ECO:0007669"/>
    <property type="project" value="InterPro"/>
</dbReference>
<feature type="transmembrane region" description="Helical" evidence="7">
    <location>
        <begin position="222"/>
        <end position="250"/>
    </location>
</feature>
<evidence type="ECO:0000256" key="2">
    <source>
        <dbReference type="ARBA" id="ARBA00007282"/>
    </source>
</evidence>
<evidence type="ECO:0000256" key="3">
    <source>
        <dbReference type="ARBA" id="ARBA00022679"/>
    </source>
</evidence>
<evidence type="ECO:0000313" key="10">
    <source>
        <dbReference type="Proteomes" id="UP001163846"/>
    </source>
</evidence>
<keyword evidence="3 9" id="KW-0808">Transferase</keyword>
<reference evidence="9" key="1">
    <citation type="submission" date="2022-08" db="EMBL/GenBank/DDBJ databases">
        <authorList>
            <consortium name="DOE Joint Genome Institute"/>
            <person name="Min B."/>
            <person name="Riley R."/>
            <person name="Sierra-Patev S."/>
            <person name="Naranjo-Ortiz M."/>
            <person name="Looney B."/>
            <person name="Konkel Z."/>
            <person name="Slot J.C."/>
            <person name="Sakamoto Y."/>
            <person name="Steenwyk J.L."/>
            <person name="Rokas A."/>
            <person name="Carro J."/>
            <person name="Camarero S."/>
            <person name="Ferreira P."/>
            <person name="Molpeceres G."/>
            <person name="Ruiz-Duenas F.J."/>
            <person name="Serrano A."/>
            <person name="Henrissat B."/>
            <person name="Drula E."/>
            <person name="Hughes K.W."/>
            <person name="Mata J.L."/>
            <person name="Ishikawa N.K."/>
            <person name="Vargas-Isla R."/>
            <person name="Ushijima S."/>
            <person name="Smith C.A."/>
            <person name="Ahrendt S."/>
            <person name="Andreopoulos W."/>
            <person name="He G."/>
            <person name="Labutti K."/>
            <person name="Lipzen A."/>
            <person name="Ng V."/>
            <person name="Sandor L."/>
            <person name="Barry K."/>
            <person name="Martinez A.T."/>
            <person name="Xiao Y."/>
            <person name="Gibbons J.G."/>
            <person name="Terashima K."/>
            <person name="Hibbett D.S."/>
            <person name="Grigoriev I.V."/>
        </authorList>
    </citation>
    <scope>NUCLEOTIDE SEQUENCE</scope>
    <source>
        <strain evidence="9">TFB9207</strain>
    </source>
</reference>
<organism evidence="9 10">
    <name type="scientific">Lentinula raphanica</name>
    <dbReference type="NCBI Taxonomy" id="153919"/>
    <lineage>
        <taxon>Eukaryota</taxon>
        <taxon>Fungi</taxon>
        <taxon>Dikarya</taxon>
        <taxon>Basidiomycota</taxon>
        <taxon>Agaricomycotina</taxon>
        <taxon>Agaricomycetes</taxon>
        <taxon>Agaricomycetidae</taxon>
        <taxon>Agaricales</taxon>
        <taxon>Marasmiineae</taxon>
        <taxon>Omphalotaceae</taxon>
        <taxon>Lentinula</taxon>
    </lineage>
</organism>
<protein>
    <submittedName>
        <fullName evidence="9">Membrane bound O-acyl transferase family-domain-containing protein</fullName>
    </submittedName>
</protein>
<comment type="caution">
    <text evidence="9">The sequence shown here is derived from an EMBL/GenBank/DDBJ whole genome shotgun (WGS) entry which is preliminary data.</text>
</comment>
<feature type="transmembrane region" description="Helical" evidence="7">
    <location>
        <begin position="80"/>
        <end position="100"/>
    </location>
</feature>
<dbReference type="InterPro" id="IPR032805">
    <property type="entry name" value="Wax_synthase_dom"/>
</dbReference>
<evidence type="ECO:0000313" key="9">
    <source>
        <dbReference type="EMBL" id="KAJ3842794.1"/>
    </source>
</evidence>
<accession>A0AA38PH41</accession>
<sequence>MRDLFLRCLTDTDCRLPASIASFHRTPFSMALYLVLPDLLLAIVLAFGLQLRFRVVFYLLFSYACISGLQYTTGDKFQDYSAGSTLGGQFFTAMHLLLFAEPLTEYRHREDKDDPRGRSLWRRTIWSWRIIHSPRGLGWNYEVCVTLTACLVSPIPLTPCYSSQVSNIPPRPLPCSKWTFIRSRVLQIIRFFLLIDLAQSYIHTNTLFTNPPVNATITSQGWLLQMISGAAWMSAAYAGMSMNYCIFAIIGVGLGLSKPENWPDTFGTWKHAYTVRNFWGKFWHQMIRRYVTPIGKFVCRQLGFKPGTWLSSYTQLYVAFSISAILHCFGDAMVGPAYLGASFPFFVYQACGITFEDIMIHIFKRMGVQGTPRINETIGYIWVAFWMTFSLPWYIDWAVNAGLGRSEVLPFSPVRYVLRSALLI</sequence>
<comment type="similarity">
    <text evidence="2">Belongs to the wax synthase family.</text>
</comment>
<evidence type="ECO:0000256" key="1">
    <source>
        <dbReference type="ARBA" id="ARBA00004141"/>
    </source>
</evidence>
<proteinExistence type="inferred from homology"/>
<feature type="transmembrane region" description="Helical" evidence="7">
    <location>
        <begin position="56"/>
        <end position="74"/>
    </location>
</feature>
<dbReference type="EMBL" id="MU805994">
    <property type="protein sequence ID" value="KAJ3842794.1"/>
    <property type="molecule type" value="Genomic_DNA"/>
</dbReference>
<evidence type="ECO:0000256" key="6">
    <source>
        <dbReference type="ARBA" id="ARBA00023136"/>
    </source>
</evidence>
<dbReference type="InterPro" id="IPR044851">
    <property type="entry name" value="Wax_synthase"/>
</dbReference>
<keyword evidence="6 7" id="KW-0472">Membrane</keyword>
<dbReference type="GO" id="GO:0016020">
    <property type="term" value="C:membrane"/>
    <property type="evidence" value="ECO:0007669"/>
    <property type="project" value="UniProtKB-SubCell"/>
</dbReference>
<dbReference type="PANTHER" id="PTHR31595:SF67">
    <property type="entry name" value="WAX SYNTHASE DOMAIN-CONTAINING PROTEIN"/>
    <property type="match status" value="1"/>
</dbReference>
<keyword evidence="10" id="KW-1185">Reference proteome</keyword>
<evidence type="ECO:0000259" key="8">
    <source>
        <dbReference type="Pfam" id="PF13813"/>
    </source>
</evidence>
<feature type="transmembrane region" description="Helical" evidence="7">
    <location>
        <begin position="375"/>
        <end position="395"/>
    </location>
</feature>
<evidence type="ECO:0000256" key="7">
    <source>
        <dbReference type="SAM" id="Phobius"/>
    </source>
</evidence>
<name>A0AA38PH41_9AGAR</name>
<keyword evidence="4 7" id="KW-0812">Transmembrane</keyword>
<dbReference type="GO" id="GO:0006629">
    <property type="term" value="P:lipid metabolic process"/>
    <property type="evidence" value="ECO:0007669"/>
    <property type="project" value="InterPro"/>
</dbReference>
<evidence type="ECO:0000256" key="5">
    <source>
        <dbReference type="ARBA" id="ARBA00022989"/>
    </source>
</evidence>
<keyword evidence="5 7" id="KW-1133">Transmembrane helix</keyword>
<dbReference type="Proteomes" id="UP001163846">
    <property type="component" value="Unassembled WGS sequence"/>
</dbReference>
<evidence type="ECO:0000256" key="4">
    <source>
        <dbReference type="ARBA" id="ARBA00022692"/>
    </source>
</evidence>
<dbReference type="Pfam" id="PF13813">
    <property type="entry name" value="MBOAT_2"/>
    <property type="match status" value="1"/>
</dbReference>
<feature type="domain" description="Wax synthase" evidence="8">
    <location>
        <begin position="262"/>
        <end position="347"/>
    </location>
</feature>
<feature type="transmembrane region" description="Helical" evidence="7">
    <location>
        <begin position="30"/>
        <end position="49"/>
    </location>
</feature>
<gene>
    <name evidence="9" type="ORF">F5878DRAFT_359683</name>
</gene>
<comment type="subcellular location">
    <subcellularLocation>
        <location evidence="1">Membrane</location>
        <topology evidence="1">Multi-pass membrane protein</topology>
    </subcellularLocation>
</comment>